<evidence type="ECO:0000256" key="11">
    <source>
        <dbReference type="ARBA" id="ARBA00035585"/>
    </source>
</evidence>
<dbReference type="EMBL" id="JSUM01000010">
    <property type="protein sequence ID" value="KGQ70419.1"/>
    <property type="molecule type" value="Genomic_DNA"/>
</dbReference>
<organism evidence="13 14">
    <name type="scientific">Chelonobacter oris</name>
    <dbReference type="NCBI Taxonomy" id="505317"/>
    <lineage>
        <taxon>Bacteria</taxon>
        <taxon>Pseudomonadati</taxon>
        <taxon>Pseudomonadota</taxon>
        <taxon>Gammaproteobacteria</taxon>
        <taxon>Pasteurellales</taxon>
        <taxon>Pasteurellaceae</taxon>
        <taxon>Chelonobacter</taxon>
    </lineage>
</organism>
<dbReference type="RefSeq" id="WP_034614931.1">
    <property type="nucleotide sequence ID" value="NZ_JSUM01000010.1"/>
</dbReference>
<comment type="similarity">
    <text evidence="10 12">Belongs to the fluoride channel Fluc/FEX (TC 1.A.43) family.</text>
</comment>
<evidence type="ECO:0000256" key="10">
    <source>
        <dbReference type="ARBA" id="ARBA00035120"/>
    </source>
</evidence>
<feature type="binding site" evidence="12">
    <location>
        <position position="74"/>
    </location>
    <ligand>
        <name>Na(+)</name>
        <dbReference type="ChEBI" id="CHEBI:29101"/>
        <note>structural</note>
    </ligand>
</feature>
<reference evidence="13 14" key="1">
    <citation type="submission" date="2014-11" db="EMBL/GenBank/DDBJ databases">
        <title>Draft genome sequence of Chelonobacter oris 1662T, associated with respiratory disease in Hermann's Tortoises.</title>
        <authorList>
            <person name="Kudirkiene E."/>
            <person name="Hansen M.J."/>
            <person name="Bojesen A.M."/>
        </authorList>
    </citation>
    <scope>NUCLEOTIDE SEQUENCE [LARGE SCALE GENOMIC DNA]</scope>
    <source>
        <strain evidence="13 14">1662</strain>
    </source>
</reference>
<comment type="subcellular location">
    <subcellularLocation>
        <location evidence="1 12">Cell membrane</location>
        <topology evidence="1 12">Multi-pass membrane protein</topology>
    </subcellularLocation>
</comment>
<keyword evidence="3" id="KW-0997">Cell inner membrane</keyword>
<dbReference type="GO" id="GO:0046872">
    <property type="term" value="F:metal ion binding"/>
    <property type="evidence" value="ECO:0007669"/>
    <property type="project" value="UniProtKB-KW"/>
</dbReference>
<feature type="transmembrane region" description="Helical" evidence="12">
    <location>
        <begin position="96"/>
        <end position="120"/>
    </location>
</feature>
<dbReference type="AlphaFoldDB" id="A0A0A3BA16"/>
<protein>
    <recommendedName>
        <fullName evidence="12">Fluoride-specific ion channel FluC</fullName>
    </recommendedName>
</protein>
<dbReference type="OrthoDB" id="9806299at2"/>
<evidence type="ECO:0000256" key="4">
    <source>
        <dbReference type="ARBA" id="ARBA00022692"/>
    </source>
</evidence>
<dbReference type="HAMAP" id="MF_00454">
    <property type="entry name" value="FluC"/>
    <property type="match status" value="1"/>
</dbReference>
<proteinExistence type="inferred from homology"/>
<evidence type="ECO:0000256" key="5">
    <source>
        <dbReference type="ARBA" id="ARBA00022989"/>
    </source>
</evidence>
<dbReference type="NCBIfam" id="TIGR00494">
    <property type="entry name" value="crcB"/>
    <property type="match status" value="1"/>
</dbReference>
<keyword evidence="8 12" id="KW-0472">Membrane</keyword>
<evidence type="ECO:0000256" key="9">
    <source>
        <dbReference type="ARBA" id="ARBA00023303"/>
    </source>
</evidence>
<name>A0A0A3BA16_9PAST</name>
<keyword evidence="5 12" id="KW-1133">Transmembrane helix</keyword>
<evidence type="ECO:0000256" key="1">
    <source>
        <dbReference type="ARBA" id="ARBA00004651"/>
    </source>
</evidence>
<comment type="catalytic activity">
    <reaction evidence="11">
        <text>fluoride(in) = fluoride(out)</text>
        <dbReference type="Rhea" id="RHEA:76159"/>
        <dbReference type="ChEBI" id="CHEBI:17051"/>
    </reaction>
    <physiologicalReaction direction="left-to-right" evidence="11">
        <dbReference type="Rhea" id="RHEA:76160"/>
    </physiologicalReaction>
</comment>
<comment type="function">
    <text evidence="12">Fluoride-specific ion channel. Important for reducing fluoride concentration in the cell, thus reducing its toxicity.</text>
</comment>
<dbReference type="GO" id="GO:0140114">
    <property type="term" value="P:cellular detoxification of fluoride"/>
    <property type="evidence" value="ECO:0007669"/>
    <property type="project" value="UniProtKB-UniRule"/>
</dbReference>
<dbReference type="PANTHER" id="PTHR28259:SF1">
    <property type="entry name" value="FLUORIDE EXPORT PROTEIN 1-RELATED"/>
    <property type="match status" value="1"/>
</dbReference>
<dbReference type="InterPro" id="IPR003691">
    <property type="entry name" value="FluC"/>
</dbReference>
<feature type="transmembrane region" description="Helical" evidence="12">
    <location>
        <begin position="66"/>
        <end position="84"/>
    </location>
</feature>
<accession>A0A0A3BA16</accession>
<comment type="activity regulation">
    <text evidence="12">Na(+) is not transported, but it plays an essential structural role and its presence is essential for fluoride channel function.</text>
</comment>
<evidence type="ECO:0000313" key="13">
    <source>
        <dbReference type="EMBL" id="KGQ70419.1"/>
    </source>
</evidence>
<keyword evidence="12" id="KW-0479">Metal-binding</keyword>
<dbReference type="Proteomes" id="UP000030380">
    <property type="component" value="Unassembled WGS sequence"/>
</dbReference>
<gene>
    <name evidence="12" type="primary">fluC</name>
    <name evidence="12" type="synonym">crcB</name>
    <name evidence="13" type="ORF">OA57_06110</name>
</gene>
<dbReference type="GO" id="GO:0005886">
    <property type="term" value="C:plasma membrane"/>
    <property type="evidence" value="ECO:0007669"/>
    <property type="project" value="UniProtKB-SubCell"/>
</dbReference>
<evidence type="ECO:0000256" key="7">
    <source>
        <dbReference type="ARBA" id="ARBA00023065"/>
    </source>
</evidence>
<keyword evidence="12" id="KW-0813">Transport</keyword>
<dbReference type="GO" id="GO:0062054">
    <property type="term" value="F:fluoride channel activity"/>
    <property type="evidence" value="ECO:0007669"/>
    <property type="project" value="UniProtKB-UniRule"/>
</dbReference>
<feature type="transmembrane region" description="Helical" evidence="12">
    <location>
        <begin position="32"/>
        <end position="54"/>
    </location>
</feature>
<evidence type="ECO:0000256" key="8">
    <source>
        <dbReference type="ARBA" id="ARBA00023136"/>
    </source>
</evidence>
<dbReference type="PANTHER" id="PTHR28259">
    <property type="entry name" value="FLUORIDE EXPORT PROTEIN 1-RELATED"/>
    <property type="match status" value="1"/>
</dbReference>
<keyword evidence="7 12" id="KW-0406">Ion transport</keyword>
<keyword evidence="6 12" id="KW-0915">Sodium</keyword>
<keyword evidence="2 12" id="KW-1003">Cell membrane</keyword>
<dbReference type="STRING" id="505317.OA57_06110"/>
<comment type="caution">
    <text evidence="13">The sequence shown here is derived from an EMBL/GenBank/DDBJ whole genome shotgun (WGS) entry which is preliminary data.</text>
</comment>
<feature type="binding site" evidence="12">
    <location>
        <position position="77"/>
    </location>
    <ligand>
        <name>Na(+)</name>
        <dbReference type="ChEBI" id="CHEBI:29101"/>
        <note>structural</note>
    </ligand>
</feature>
<evidence type="ECO:0000256" key="2">
    <source>
        <dbReference type="ARBA" id="ARBA00022475"/>
    </source>
</evidence>
<dbReference type="Pfam" id="PF02537">
    <property type="entry name" value="CRCB"/>
    <property type="match status" value="1"/>
</dbReference>
<keyword evidence="14" id="KW-1185">Reference proteome</keyword>
<evidence type="ECO:0000256" key="6">
    <source>
        <dbReference type="ARBA" id="ARBA00023053"/>
    </source>
</evidence>
<evidence type="ECO:0000313" key="14">
    <source>
        <dbReference type="Proteomes" id="UP000030380"/>
    </source>
</evidence>
<keyword evidence="9 12" id="KW-0407">Ion channel</keyword>
<evidence type="ECO:0000256" key="3">
    <source>
        <dbReference type="ARBA" id="ARBA00022519"/>
    </source>
</evidence>
<sequence length="124" mass="13426">MKMLLLLCCGAGLGASARWALSLLLNPLLSQLALGTAFVNCFGSLLIGVLMGAVADFPTISAEWRLFLVTGFLGSFTTFSAFSAEVIEKLMHDKWLNALSIISVHLFGALLCTALGVYLWRVWQ</sequence>
<evidence type="ECO:0000256" key="12">
    <source>
        <dbReference type="HAMAP-Rule" id="MF_00454"/>
    </source>
</evidence>
<keyword evidence="4 12" id="KW-0812">Transmembrane</keyword>